<dbReference type="AlphaFoldDB" id="A0A1S4BRR1"/>
<accession>A0A1S4BRR1</accession>
<dbReference type="PANTHER" id="PTHR45786:SF78">
    <property type="entry name" value="ATP-DEPENDENT DNA HELICASE"/>
    <property type="match status" value="1"/>
</dbReference>
<dbReference type="STRING" id="4097.A0A1S4BRR1"/>
<name>A0A1S4BRR1_TOBAC</name>
<reference evidence="2" key="1">
    <citation type="submission" date="2025-08" db="UniProtKB">
        <authorList>
            <consortium name="RefSeq"/>
        </authorList>
    </citation>
    <scope>IDENTIFICATION</scope>
</reference>
<organism evidence="2">
    <name type="scientific">Nicotiana tabacum</name>
    <name type="common">Common tobacco</name>
    <dbReference type="NCBI Taxonomy" id="4097"/>
    <lineage>
        <taxon>Eukaryota</taxon>
        <taxon>Viridiplantae</taxon>
        <taxon>Streptophyta</taxon>
        <taxon>Embryophyta</taxon>
        <taxon>Tracheophyta</taxon>
        <taxon>Spermatophyta</taxon>
        <taxon>Magnoliopsida</taxon>
        <taxon>eudicotyledons</taxon>
        <taxon>Gunneridae</taxon>
        <taxon>Pentapetalae</taxon>
        <taxon>asterids</taxon>
        <taxon>lamiids</taxon>
        <taxon>Solanales</taxon>
        <taxon>Solanaceae</taxon>
        <taxon>Nicotianoideae</taxon>
        <taxon>Nicotianeae</taxon>
        <taxon>Nicotiana</taxon>
    </lineage>
</organism>
<feature type="domain" description="Helitron helicase-like" evidence="1">
    <location>
        <begin position="32"/>
        <end position="124"/>
    </location>
</feature>
<dbReference type="PaxDb" id="4097-A0A1S4BRR1"/>
<dbReference type="Pfam" id="PF14214">
    <property type="entry name" value="Helitron_like_N"/>
    <property type="match status" value="1"/>
</dbReference>
<sequence>MNMCSIDGLLDMEAEVLQKGKRKRDNVSCREYYCYKLQIRDDENILLHAGRLFQQYIVDEWIKIESQRLDFASFNQNLFRVDVLGGLLDILRCGEREASQVGKQKILPLSFTGGPRDMRRRLSPLWVKG</sequence>
<dbReference type="OMA" id="YIVDEWI"/>
<dbReference type="PANTHER" id="PTHR45786">
    <property type="entry name" value="DNA BINDING PROTEIN-LIKE"/>
    <property type="match status" value="1"/>
</dbReference>
<dbReference type="KEGG" id="nta:107811201"/>
<dbReference type="InterPro" id="IPR025476">
    <property type="entry name" value="Helitron_helicase-like"/>
</dbReference>
<protein>
    <submittedName>
        <fullName evidence="2">Uncharacterized protein isoform X1</fullName>
    </submittedName>
</protein>
<proteinExistence type="predicted"/>
<gene>
    <name evidence="2" type="primary">LOC107811201</name>
</gene>
<dbReference type="RefSeq" id="XP_016491572.1">
    <property type="nucleotide sequence ID" value="XM_016636086.1"/>
</dbReference>
<dbReference type="OrthoDB" id="1900198at2759"/>
<evidence type="ECO:0000313" key="2">
    <source>
        <dbReference type="RefSeq" id="XP_016491572.1"/>
    </source>
</evidence>
<evidence type="ECO:0000259" key="1">
    <source>
        <dbReference type="Pfam" id="PF14214"/>
    </source>
</evidence>